<dbReference type="EMBL" id="CAXDID020000110">
    <property type="protein sequence ID" value="CAL6029563.1"/>
    <property type="molecule type" value="Genomic_DNA"/>
</dbReference>
<gene>
    <name evidence="1" type="ORF">HINF_LOCUS25318</name>
    <name evidence="2" type="ORF">HINF_LOCUS32440</name>
</gene>
<name>A0AA86PFI0_9EUKA</name>
<dbReference type="EMBL" id="CATOUU010000647">
    <property type="protein sequence ID" value="CAI9937673.1"/>
    <property type="molecule type" value="Genomic_DNA"/>
</dbReference>
<organism evidence="1">
    <name type="scientific">Hexamita inflata</name>
    <dbReference type="NCBI Taxonomy" id="28002"/>
    <lineage>
        <taxon>Eukaryota</taxon>
        <taxon>Metamonada</taxon>
        <taxon>Diplomonadida</taxon>
        <taxon>Hexamitidae</taxon>
        <taxon>Hexamitinae</taxon>
        <taxon>Hexamita</taxon>
    </lineage>
</organism>
<comment type="caution">
    <text evidence="1">The sequence shown here is derived from an EMBL/GenBank/DDBJ whole genome shotgun (WGS) entry which is preliminary data.</text>
</comment>
<keyword evidence="3" id="KW-1185">Reference proteome</keyword>
<protein>
    <submittedName>
        <fullName evidence="2">Hypothetical_protein</fullName>
    </submittedName>
</protein>
<accession>A0AA86PFI0</accession>
<sequence>MYQLDKNIHHSQIGYLSFRLLALVLFRLSKICEVQGFQYILFKTFEYTYVLHQNNQIRTVCNYTYFKTGKQQLASFKIQSFTKDIKSCIILAIIDKIFVQYTYTPEIYQDAIMLLQATNLDNLSKHFYRIYLDYQQQINPLQYFIMRVYSYHFGNRVLISTSKISNINIEHNL</sequence>
<dbReference type="Proteomes" id="UP001642409">
    <property type="component" value="Unassembled WGS sequence"/>
</dbReference>
<proteinExistence type="predicted"/>
<evidence type="ECO:0000313" key="1">
    <source>
        <dbReference type="EMBL" id="CAI9937673.1"/>
    </source>
</evidence>
<reference evidence="1" key="1">
    <citation type="submission" date="2023-06" db="EMBL/GenBank/DDBJ databases">
        <authorList>
            <person name="Kurt Z."/>
        </authorList>
    </citation>
    <scope>NUCLEOTIDE SEQUENCE</scope>
</reference>
<reference evidence="2 3" key="2">
    <citation type="submission" date="2024-07" db="EMBL/GenBank/DDBJ databases">
        <authorList>
            <person name="Akdeniz Z."/>
        </authorList>
    </citation>
    <scope>NUCLEOTIDE SEQUENCE [LARGE SCALE GENOMIC DNA]</scope>
</reference>
<evidence type="ECO:0000313" key="2">
    <source>
        <dbReference type="EMBL" id="CAL6029563.1"/>
    </source>
</evidence>
<dbReference type="AlphaFoldDB" id="A0AA86PFI0"/>
<evidence type="ECO:0000313" key="3">
    <source>
        <dbReference type="Proteomes" id="UP001642409"/>
    </source>
</evidence>